<evidence type="ECO:0000313" key="1">
    <source>
        <dbReference type="EMBL" id="AWI32647.1"/>
    </source>
</evidence>
<evidence type="ECO:0000313" key="2">
    <source>
        <dbReference type="Proteomes" id="UP000244900"/>
    </source>
</evidence>
<gene>
    <name evidence="1" type="ORF">DDW44_30475</name>
</gene>
<dbReference type="AlphaFoldDB" id="A0A2S1T2A0"/>
<accession>A0A2S1T2A0</accession>
<protein>
    <submittedName>
        <fullName evidence="1">Uncharacterized protein</fullName>
    </submittedName>
</protein>
<sequence length="260" mass="28285">MRPYVAAIHDALRAVEERASTETLGKLSAALRNVPGNELGDVAFRAVDRADRLATHAMDSDEFEAVRRVETAVSQLIHDGPTGAVQDDPAFVALLELVSTCIAHTDESASVFAKAWDRAYWHGVEALSIVMRVVRREEVGTGEFDRRMTAFLTAARRAIAYRALSEARDAVALAAADFGLFPIGGRQAVADDEHAWTRRIGSALYRFTVTRPYNGDGAPLGLVVAVRIGPSNAVERHALALSPYASEKRRNAVGEALYRI</sequence>
<dbReference type="KEGG" id="stir:DDW44_30475"/>
<reference evidence="1 2" key="1">
    <citation type="submission" date="2018-05" db="EMBL/GenBank/DDBJ databases">
        <title>Complete genome sequence of sponge-derived Streptomyces sp. HNM0039.</title>
        <authorList>
            <person name="Huang X."/>
            <person name="Zhou S."/>
        </authorList>
    </citation>
    <scope>NUCLEOTIDE SEQUENCE [LARGE SCALE GENOMIC DNA]</scope>
    <source>
        <strain evidence="1 2">HNM0039</strain>
    </source>
</reference>
<name>A0A2S1T2A0_9ACTN</name>
<proteinExistence type="predicted"/>
<dbReference type="Proteomes" id="UP000244900">
    <property type="component" value="Chromosome"/>
</dbReference>
<dbReference type="EMBL" id="CP029188">
    <property type="protein sequence ID" value="AWI32647.1"/>
    <property type="molecule type" value="Genomic_DNA"/>
</dbReference>
<keyword evidence="2" id="KW-1185">Reference proteome</keyword>
<organism evidence="1 2">
    <name type="scientific">Streptomyces tirandamycinicus</name>
    <dbReference type="NCBI Taxonomy" id="2174846"/>
    <lineage>
        <taxon>Bacteria</taxon>
        <taxon>Bacillati</taxon>
        <taxon>Actinomycetota</taxon>
        <taxon>Actinomycetes</taxon>
        <taxon>Kitasatosporales</taxon>
        <taxon>Streptomycetaceae</taxon>
        <taxon>Streptomyces</taxon>
    </lineage>
</organism>